<dbReference type="Gene3D" id="2.60.40.10">
    <property type="entry name" value="Immunoglobulins"/>
    <property type="match status" value="1"/>
</dbReference>
<dbReference type="AlphaFoldDB" id="A0A813WCB7"/>
<keyword evidence="16" id="KW-0732">Signal</keyword>
<dbReference type="Pfam" id="PF07714">
    <property type="entry name" value="PK_Tyr_Ser-Thr"/>
    <property type="match status" value="1"/>
</dbReference>
<dbReference type="SMART" id="SM00409">
    <property type="entry name" value="IG"/>
    <property type="match status" value="1"/>
</dbReference>
<evidence type="ECO:0000313" key="24">
    <source>
        <dbReference type="EMBL" id="CAF3667849.1"/>
    </source>
</evidence>
<feature type="active site" description="Proton acceptor" evidence="13">
    <location>
        <position position="516"/>
    </location>
</feature>
<dbReference type="EMBL" id="CAJNOK010003020">
    <property type="protein sequence ID" value="CAF0884758.1"/>
    <property type="molecule type" value="Genomic_DNA"/>
</dbReference>
<dbReference type="InterPro" id="IPR000719">
    <property type="entry name" value="Prot_kinase_dom"/>
</dbReference>
<keyword evidence="6" id="KW-0067">ATP-binding</keyword>
<dbReference type="SUPFAM" id="SSF48726">
    <property type="entry name" value="Immunoglobulin"/>
    <property type="match status" value="1"/>
</dbReference>
<dbReference type="InterPro" id="IPR036790">
    <property type="entry name" value="Frizzled_dom_sf"/>
</dbReference>
<evidence type="ECO:0000259" key="18">
    <source>
        <dbReference type="PROSITE" id="PS50038"/>
    </source>
</evidence>
<evidence type="ECO:0000256" key="3">
    <source>
        <dbReference type="ARBA" id="ARBA00022572"/>
    </source>
</evidence>
<evidence type="ECO:0000256" key="15">
    <source>
        <dbReference type="PROSITE-ProRule" id="PRU00121"/>
    </source>
</evidence>
<dbReference type="Proteomes" id="UP000677228">
    <property type="component" value="Unassembled WGS sequence"/>
</dbReference>
<dbReference type="Gene3D" id="1.10.510.10">
    <property type="entry name" value="Transferase(Phosphotransferase) domain 1"/>
    <property type="match status" value="1"/>
</dbReference>
<dbReference type="InterPro" id="IPR003599">
    <property type="entry name" value="Ig_sub"/>
</dbReference>
<keyword evidence="4" id="KW-0812">Transmembrane</keyword>
<reference evidence="21" key="1">
    <citation type="submission" date="2021-02" db="EMBL/GenBank/DDBJ databases">
        <authorList>
            <person name="Nowell W R."/>
        </authorList>
    </citation>
    <scope>NUCLEOTIDE SEQUENCE</scope>
</reference>
<evidence type="ECO:0000313" key="23">
    <source>
        <dbReference type="EMBL" id="CAF3640684.1"/>
    </source>
</evidence>
<evidence type="ECO:0000256" key="6">
    <source>
        <dbReference type="ARBA" id="ARBA00022840"/>
    </source>
</evidence>
<comment type="caution">
    <text evidence="15">Lacks conserved residue(s) required for the propagation of feature annotation.</text>
</comment>
<comment type="caution">
    <text evidence="21">The sequence shown here is derived from an EMBL/GenBank/DDBJ whole genome shotgun (WGS) entry which is preliminary data.</text>
</comment>
<evidence type="ECO:0000256" key="12">
    <source>
        <dbReference type="ARBA" id="ARBA00023319"/>
    </source>
</evidence>
<dbReference type="PROSITE" id="PS00109">
    <property type="entry name" value="PROTEIN_KINASE_TYR"/>
    <property type="match status" value="1"/>
</dbReference>
<dbReference type="SUPFAM" id="SSF63501">
    <property type="entry name" value="Frizzled cysteine-rich domain"/>
    <property type="match status" value="1"/>
</dbReference>
<sequence length="761" mass="87071">MMMTNSMTVLFFLLALYWTCTRGDIPSIIINQNHYHSQQQINISTIQWLKRVSNITEKSGKSIILECKVNSTYQPVTFQWYRFNAPIDLKKYHLNQTALSSTIRLYHLRESAAYTCEASNGHQTITSTGLIHVQSDNVDIPNFSNSEEDDDSLPSADFQPVILTNNDLLERQQQQPKCELYRGTMCRSVIGDRYISTEQNQDDIERGLRDGIELLKSHTLPNECRRLVLPLICLFAYPVCDNERINTRPVCRRTCEYFQDVACSTILEHRPYSNQVFQNIPACKSLPPASDDSSCISLDKDGDTANGQDCYTESGQNYTGLRNQTKFTRPCLNWHDVCRSETDRDDCSKEARHNYCRNIERLEAEPWCYVRRNDGIEREICGLLNCGDYGHVYQGEIIGFDNSSSIPTKCLIKTLHTDSSQQLKDEYARELELFCQIKHSNISCLLGVSVKPQDSMMMMFYERLNEGDLHEYLLQRSAYTSTITHHTRDLNDFIFISTQILSGMIYLTSRNFVHNDLSCKNILISEHMECKISNIGRCREKYRADYYKIANRCLPVRWLSLEALLTGVYSEMSDVWSFGVLLWEMFSYGQQPYHGATSPEAIEMIRDRKLLSCPVNCPKKIYALMCDCWSELIELRPTFSDIYSRFKQWEQKSPSNTSSVVHGTCINSSLPVSSVSSGSSSGMNHHNHNAAFIRSSLNTILTTNTSDHQLPETFVAQSSPSTSSCQKKYRTLIASPSTTVPLLANGDKSSFTRDNNIRYEV</sequence>
<evidence type="ECO:0000256" key="13">
    <source>
        <dbReference type="PIRSR" id="PIRSR000615-1"/>
    </source>
</evidence>
<keyword evidence="11" id="KW-0325">Glycoprotein</keyword>
<keyword evidence="14" id="KW-0460">Magnesium</keyword>
<dbReference type="GO" id="GO:0017147">
    <property type="term" value="F:Wnt-protein binding"/>
    <property type="evidence" value="ECO:0007669"/>
    <property type="project" value="TreeGrafter"/>
</dbReference>
<dbReference type="PRINTS" id="PR00109">
    <property type="entry name" value="TYRKINASE"/>
</dbReference>
<dbReference type="SUPFAM" id="SSF56112">
    <property type="entry name" value="Protein kinase-like (PK-like)"/>
    <property type="match status" value="1"/>
</dbReference>
<keyword evidence="7" id="KW-1133">Transmembrane helix</keyword>
<evidence type="ECO:0000256" key="14">
    <source>
        <dbReference type="PIRSR" id="PIRSR000615-3"/>
    </source>
</evidence>
<keyword evidence="14" id="KW-0479">Metal-binding</keyword>
<gene>
    <name evidence="21" type="ORF">GPM918_LOCUS6175</name>
    <name evidence="22" type="ORF">OVA965_LOCUS8810</name>
    <name evidence="23" type="ORF">SRO942_LOCUS6175</name>
    <name evidence="24" type="ORF">TMI583_LOCUS8806</name>
</gene>
<dbReference type="InterPro" id="IPR020067">
    <property type="entry name" value="Frizzled_dom"/>
</dbReference>
<keyword evidence="8" id="KW-0472">Membrane</keyword>
<dbReference type="InterPro" id="IPR001245">
    <property type="entry name" value="Ser-Thr/Tyr_kinase_cat_dom"/>
</dbReference>
<dbReference type="GO" id="GO:0005886">
    <property type="term" value="C:plasma membrane"/>
    <property type="evidence" value="ECO:0007669"/>
    <property type="project" value="TreeGrafter"/>
</dbReference>
<evidence type="ECO:0000256" key="11">
    <source>
        <dbReference type="ARBA" id="ARBA00023180"/>
    </source>
</evidence>
<evidence type="ECO:0000259" key="20">
    <source>
        <dbReference type="PROSITE" id="PS50835"/>
    </source>
</evidence>
<evidence type="ECO:0000256" key="5">
    <source>
        <dbReference type="ARBA" id="ARBA00022741"/>
    </source>
</evidence>
<dbReference type="InterPro" id="IPR011009">
    <property type="entry name" value="Kinase-like_dom_sf"/>
</dbReference>
<dbReference type="InterPro" id="IPR050122">
    <property type="entry name" value="RTK"/>
</dbReference>
<keyword evidence="12" id="KW-0393">Immunoglobulin domain</keyword>
<keyword evidence="3 15" id="KW-0420">Kringle</keyword>
<proteinExistence type="predicted"/>
<evidence type="ECO:0000259" key="19">
    <source>
        <dbReference type="PROSITE" id="PS50070"/>
    </source>
</evidence>
<dbReference type="SUPFAM" id="SSF57440">
    <property type="entry name" value="Kringle-like"/>
    <property type="match status" value="1"/>
</dbReference>
<evidence type="ECO:0000256" key="9">
    <source>
        <dbReference type="ARBA" id="ARBA00023157"/>
    </source>
</evidence>
<dbReference type="Proteomes" id="UP000681722">
    <property type="component" value="Unassembled WGS sequence"/>
</dbReference>
<dbReference type="EMBL" id="CAJOBA010003021">
    <property type="protein sequence ID" value="CAF3667849.1"/>
    <property type="molecule type" value="Genomic_DNA"/>
</dbReference>
<keyword evidence="10" id="KW-0675">Receptor</keyword>
<dbReference type="Gene3D" id="1.10.2000.10">
    <property type="entry name" value="Frizzled cysteine-rich domain"/>
    <property type="match status" value="1"/>
</dbReference>
<dbReference type="PANTHER" id="PTHR24416:SF611">
    <property type="entry name" value="TYROSINE-PROTEIN KINASE TRANSMEMBRANE RECEPTOR ROR"/>
    <property type="match status" value="1"/>
</dbReference>
<evidence type="ECO:0000256" key="7">
    <source>
        <dbReference type="ARBA" id="ARBA00022989"/>
    </source>
</evidence>
<dbReference type="PANTHER" id="PTHR24416">
    <property type="entry name" value="TYROSINE-PROTEIN KINASE RECEPTOR"/>
    <property type="match status" value="1"/>
</dbReference>
<feature type="binding site" evidence="14">
    <location>
        <position position="521"/>
    </location>
    <ligand>
        <name>Mg(2+)</name>
        <dbReference type="ChEBI" id="CHEBI:18420"/>
    </ligand>
</feature>
<dbReference type="InterPro" id="IPR000001">
    <property type="entry name" value="Kringle"/>
</dbReference>
<dbReference type="InterPro" id="IPR007110">
    <property type="entry name" value="Ig-like_dom"/>
</dbReference>
<dbReference type="SMART" id="SM00130">
    <property type="entry name" value="KR"/>
    <property type="match status" value="1"/>
</dbReference>
<dbReference type="InterPro" id="IPR008266">
    <property type="entry name" value="Tyr_kinase_AS"/>
</dbReference>
<dbReference type="GO" id="GO:0043235">
    <property type="term" value="C:receptor complex"/>
    <property type="evidence" value="ECO:0007669"/>
    <property type="project" value="TreeGrafter"/>
</dbReference>
<dbReference type="InterPro" id="IPR013806">
    <property type="entry name" value="Kringle-like"/>
</dbReference>
<evidence type="ECO:0000259" key="17">
    <source>
        <dbReference type="PROSITE" id="PS50011"/>
    </source>
</evidence>
<dbReference type="PROSITE" id="PS50070">
    <property type="entry name" value="KRINGLE_2"/>
    <property type="match status" value="1"/>
</dbReference>
<keyword evidence="5" id="KW-0547">Nucleotide-binding</keyword>
<feature type="domain" description="Kringle" evidence="19">
    <location>
        <begin position="309"/>
        <end position="386"/>
    </location>
</feature>
<dbReference type="EMBL" id="CAJOBC010000939">
    <property type="protein sequence ID" value="CAF3640684.1"/>
    <property type="molecule type" value="Genomic_DNA"/>
</dbReference>
<evidence type="ECO:0000256" key="4">
    <source>
        <dbReference type="ARBA" id="ARBA00022692"/>
    </source>
</evidence>
<dbReference type="InterPro" id="IPR038178">
    <property type="entry name" value="Kringle_sf"/>
</dbReference>
<evidence type="ECO:0000256" key="2">
    <source>
        <dbReference type="ARBA" id="ARBA00022553"/>
    </source>
</evidence>
<dbReference type="PROSITE" id="PS00021">
    <property type="entry name" value="KRINGLE_1"/>
    <property type="match status" value="1"/>
</dbReference>
<comment type="subcellular location">
    <subcellularLocation>
        <location evidence="1">Membrane</location>
        <topology evidence="1">Single-pass type I membrane protein</topology>
    </subcellularLocation>
</comment>
<dbReference type="OrthoDB" id="10005095at2759"/>
<dbReference type="Proteomes" id="UP000682733">
    <property type="component" value="Unassembled WGS sequence"/>
</dbReference>
<evidence type="ECO:0000256" key="1">
    <source>
        <dbReference type="ARBA" id="ARBA00004479"/>
    </source>
</evidence>
<evidence type="ECO:0000313" key="21">
    <source>
        <dbReference type="EMBL" id="CAF0853018.1"/>
    </source>
</evidence>
<dbReference type="Proteomes" id="UP000663829">
    <property type="component" value="Unassembled WGS sequence"/>
</dbReference>
<organism evidence="21 25">
    <name type="scientific">Didymodactylos carnosus</name>
    <dbReference type="NCBI Taxonomy" id="1234261"/>
    <lineage>
        <taxon>Eukaryota</taxon>
        <taxon>Metazoa</taxon>
        <taxon>Spiralia</taxon>
        <taxon>Gnathifera</taxon>
        <taxon>Rotifera</taxon>
        <taxon>Eurotatoria</taxon>
        <taxon>Bdelloidea</taxon>
        <taxon>Philodinida</taxon>
        <taxon>Philodinidae</taxon>
        <taxon>Didymodactylos</taxon>
    </lineage>
</organism>
<dbReference type="GO" id="GO:0007169">
    <property type="term" value="P:cell surface receptor protein tyrosine kinase signaling pathway"/>
    <property type="evidence" value="ECO:0007669"/>
    <property type="project" value="TreeGrafter"/>
</dbReference>
<evidence type="ECO:0000313" key="25">
    <source>
        <dbReference type="Proteomes" id="UP000663829"/>
    </source>
</evidence>
<dbReference type="PROSITE" id="PS50038">
    <property type="entry name" value="FZ"/>
    <property type="match status" value="1"/>
</dbReference>
<dbReference type="GO" id="GO:0046872">
    <property type="term" value="F:metal ion binding"/>
    <property type="evidence" value="ECO:0007669"/>
    <property type="project" value="UniProtKB-KW"/>
</dbReference>
<dbReference type="InterPro" id="IPR018056">
    <property type="entry name" value="Kringle_CS"/>
</dbReference>
<evidence type="ECO:0000313" key="22">
    <source>
        <dbReference type="EMBL" id="CAF0884758.1"/>
    </source>
</evidence>
<keyword evidence="2" id="KW-0597">Phosphoprotein</keyword>
<dbReference type="GO" id="GO:0004714">
    <property type="term" value="F:transmembrane receptor protein tyrosine kinase activity"/>
    <property type="evidence" value="ECO:0007669"/>
    <property type="project" value="TreeGrafter"/>
</dbReference>
<dbReference type="Gene3D" id="3.30.200.20">
    <property type="entry name" value="Phosphorylase Kinase, domain 1"/>
    <property type="match status" value="1"/>
</dbReference>
<dbReference type="EMBL" id="CAJNOQ010000939">
    <property type="protein sequence ID" value="CAF0853018.1"/>
    <property type="molecule type" value="Genomic_DNA"/>
</dbReference>
<dbReference type="PROSITE" id="PS50835">
    <property type="entry name" value="IG_LIKE"/>
    <property type="match status" value="1"/>
</dbReference>
<dbReference type="Gene3D" id="2.40.20.10">
    <property type="entry name" value="Plasminogen Kringle 4"/>
    <property type="match status" value="1"/>
</dbReference>
<dbReference type="GO" id="GO:0005524">
    <property type="term" value="F:ATP binding"/>
    <property type="evidence" value="ECO:0007669"/>
    <property type="project" value="UniProtKB-KW"/>
</dbReference>
<feature type="domain" description="FZ" evidence="18">
    <location>
        <begin position="173"/>
        <end position="298"/>
    </location>
</feature>
<feature type="signal peptide" evidence="16">
    <location>
        <begin position="1"/>
        <end position="23"/>
    </location>
</feature>
<dbReference type="InterPro" id="IPR036179">
    <property type="entry name" value="Ig-like_dom_sf"/>
</dbReference>
<dbReference type="InterPro" id="IPR013783">
    <property type="entry name" value="Ig-like_fold"/>
</dbReference>
<feature type="chain" id="PRO_5036223354" evidence="16">
    <location>
        <begin position="24"/>
        <end position="761"/>
    </location>
</feature>
<evidence type="ECO:0000256" key="16">
    <source>
        <dbReference type="SAM" id="SignalP"/>
    </source>
</evidence>
<evidence type="ECO:0000256" key="8">
    <source>
        <dbReference type="ARBA" id="ARBA00023136"/>
    </source>
</evidence>
<feature type="domain" description="Protein kinase" evidence="17">
    <location>
        <begin position="378"/>
        <end position="650"/>
    </location>
</feature>
<dbReference type="Pfam" id="PF13927">
    <property type="entry name" value="Ig_3"/>
    <property type="match status" value="1"/>
</dbReference>
<dbReference type="PROSITE" id="PS50011">
    <property type="entry name" value="PROTEIN_KINASE_DOM"/>
    <property type="match status" value="1"/>
</dbReference>
<evidence type="ECO:0000256" key="10">
    <source>
        <dbReference type="ARBA" id="ARBA00023170"/>
    </source>
</evidence>
<keyword evidence="25" id="KW-1185">Reference proteome</keyword>
<dbReference type="Pfam" id="PF01392">
    <property type="entry name" value="Fz"/>
    <property type="match status" value="1"/>
</dbReference>
<accession>A0A813WCB7</accession>
<protein>
    <submittedName>
        <fullName evidence="21">Uncharacterized protein</fullName>
    </submittedName>
</protein>
<name>A0A813WCB7_9BILA</name>
<dbReference type="PIRSF" id="PIRSF000615">
    <property type="entry name" value="TyrPK_CSF1-R"/>
    <property type="match status" value="1"/>
</dbReference>
<keyword evidence="9" id="KW-1015">Disulfide bond</keyword>
<feature type="domain" description="Ig-like" evidence="20">
    <location>
        <begin position="26"/>
        <end position="132"/>
    </location>
</feature>